<organism evidence="1 2">
    <name type="scientific">Caenorhabditis nigoni</name>
    <dbReference type="NCBI Taxonomy" id="1611254"/>
    <lineage>
        <taxon>Eukaryota</taxon>
        <taxon>Metazoa</taxon>
        <taxon>Ecdysozoa</taxon>
        <taxon>Nematoda</taxon>
        <taxon>Chromadorea</taxon>
        <taxon>Rhabditida</taxon>
        <taxon>Rhabditina</taxon>
        <taxon>Rhabditomorpha</taxon>
        <taxon>Rhabditoidea</taxon>
        <taxon>Rhabditidae</taxon>
        <taxon>Peloderinae</taxon>
        <taxon>Caenorhabditis</taxon>
    </lineage>
</organism>
<sequence length="90" mass="10803">MPHQTILLLYVSSFYWFKRVDTKFGKNFFFKKSKKNFLVFNHWNHNTTNFMFRNLLGAEKIATENRYFCTENAIFGTETDITRLKLTSGF</sequence>
<evidence type="ECO:0000313" key="2">
    <source>
        <dbReference type="Proteomes" id="UP000230233"/>
    </source>
</evidence>
<evidence type="ECO:0000313" key="1">
    <source>
        <dbReference type="EMBL" id="PIC25964.1"/>
    </source>
</evidence>
<gene>
    <name evidence="1" type="primary">Cnig_chr_V.g18695</name>
    <name evidence="1" type="ORF">B9Z55_018695</name>
</gene>
<keyword evidence="2" id="KW-1185">Reference proteome</keyword>
<dbReference type="AlphaFoldDB" id="A0A2G5TF48"/>
<proteinExistence type="predicted"/>
<comment type="caution">
    <text evidence="1">The sequence shown here is derived from an EMBL/GenBank/DDBJ whole genome shotgun (WGS) entry which is preliminary data.</text>
</comment>
<protein>
    <submittedName>
        <fullName evidence="1">Uncharacterized protein</fullName>
    </submittedName>
</protein>
<accession>A0A2G5TF48</accession>
<name>A0A2G5TF48_9PELO</name>
<dbReference type="Proteomes" id="UP000230233">
    <property type="component" value="Chromosome V"/>
</dbReference>
<reference evidence="2" key="1">
    <citation type="submission" date="2017-10" db="EMBL/GenBank/DDBJ databases">
        <title>Rapid genome shrinkage in a self-fertile nematode reveals novel sperm competition proteins.</title>
        <authorList>
            <person name="Yin D."/>
            <person name="Schwarz E.M."/>
            <person name="Thomas C.G."/>
            <person name="Felde R.L."/>
            <person name="Korf I.F."/>
            <person name="Cutter A.D."/>
            <person name="Schartner C.M."/>
            <person name="Ralston E.J."/>
            <person name="Meyer B.J."/>
            <person name="Haag E.S."/>
        </authorList>
    </citation>
    <scope>NUCLEOTIDE SEQUENCE [LARGE SCALE GENOMIC DNA]</scope>
    <source>
        <strain evidence="2">JU1422</strain>
    </source>
</reference>
<dbReference type="EMBL" id="PDUG01000005">
    <property type="protein sequence ID" value="PIC25964.1"/>
    <property type="molecule type" value="Genomic_DNA"/>
</dbReference>